<keyword evidence="5" id="KW-0809">Transit peptide</keyword>
<evidence type="ECO:0000256" key="10">
    <source>
        <dbReference type="ARBA" id="ARBA00023136"/>
    </source>
</evidence>
<gene>
    <name evidence="12" type="ORF">URODEC1_LOCUS30004</name>
</gene>
<evidence type="ECO:0000256" key="2">
    <source>
        <dbReference type="ARBA" id="ARBA00022692"/>
    </source>
</evidence>
<evidence type="ECO:0000256" key="6">
    <source>
        <dbReference type="ARBA" id="ARBA00022989"/>
    </source>
</evidence>
<dbReference type="GO" id="GO:0051537">
    <property type="term" value="F:2 iron, 2 sulfur cluster binding"/>
    <property type="evidence" value="ECO:0007669"/>
    <property type="project" value="UniProtKB-KW"/>
</dbReference>
<keyword evidence="2" id="KW-0812">Transmembrane</keyword>
<reference evidence="12" key="1">
    <citation type="submission" date="2024-10" db="EMBL/GenBank/DDBJ databases">
        <authorList>
            <person name="Ryan C."/>
        </authorList>
    </citation>
    <scope>NUCLEOTIDE SEQUENCE [LARGE SCALE GENOMIC DNA]</scope>
</reference>
<evidence type="ECO:0000256" key="9">
    <source>
        <dbReference type="ARBA" id="ARBA00023014"/>
    </source>
</evidence>
<evidence type="ECO:0000259" key="11">
    <source>
        <dbReference type="PROSITE" id="PS51296"/>
    </source>
</evidence>
<evidence type="ECO:0000256" key="7">
    <source>
        <dbReference type="ARBA" id="ARBA00023002"/>
    </source>
</evidence>
<evidence type="ECO:0000256" key="8">
    <source>
        <dbReference type="ARBA" id="ARBA00023004"/>
    </source>
</evidence>
<name>A0ABC8Y5A0_9POAL</name>
<dbReference type="SUPFAM" id="SSF50022">
    <property type="entry name" value="ISP domain"/>
    <property type="match status" value="1"/>
</dbReference>
<dbReference type="GO" id="GO:0016491">
    <property type="term" value="F:oxidoreductase activity"/>
    <property type="evidence" value="ECO:0007669"/>
    <property type="project" value="UniProtKB-KW"/>
</dbReference>
<evidence type="ECO:0000256" key="5">
    <source>
        <dbReference type="ARBA" id="ARBA00022946"/>
    </source>
</evidence>
<dbReference type="Pfam" id="PF00355">
    <property type="entry name" value="Rieske"/>
    <property type="match status" value="1"/>
</dbReference>
<organism evidence="12 13">
    <name type="scientific">Urochloa decumbens</name>
    <dbReference type="NCBI Taxonomy" id="240449"/>
    <lineage>
        <taxon>Eukaryota</taxon>
        <taxon>Viridiplantae</taxon>
        <taxon>Streptophyta</taxon>
        <taxon>Embryophyta</taxon>
        <taxon>Tracheophyta</taxon>
        <taxon>Spermatophyta</taxon>
        <taxon>Magnoliopsida</taxon>
        <taxon>Liliopsida</taxon>
        <taxon>Poales</taxon>
        <taxon>Poaceae</taxon>
        <taxon>PACMAD clade</taxon>
        <taxon>Panicoideae</taxon>
        <taxon>Panicodae</taxon>
        <taxon>Paniceae</taxon>
        <taxon>Melinidinae</taxon>
        <taxon>Urochloa</taxon>
    </lineage>
</organism>
<dbReference type="PANTHER" id="PTHR21266">
    <property type="entry name" value="IRON-SULFUR DOMAIN CONTAINING PROTEIN"/>
    <property type="match status" value="1"/>
</dbReference>
<dbReference type="PANTHER" id="PTHR21266:SF32">
    <property type="entry name" value="CHOLESTEROL 7-DESATURASE NVD"/>
    <property type="match status" value="1"/>
</dbReference>
<keyword evidence="4" id="KW-0479">Metal-binding</keyword>
<protein>
    <recommendedName>
        <fullName evidence="11">Rieske domain-containing protein</fullName>
    </recommendedName>
</protein>
<dbReference type="AlphaFoldDB" id="A0ABC8Y5A0"/>
<evidence type="ECO:0000256" key="4">
    <source>
        <dbReference type="ARBA" id="ARBA00022723"/>
    </source>
</evidence>
<evidence type="ECO:0000313" key="12">
    <source>
        <dbReference type="EMBL" id="CAL4936566.1"/>
    </source>
</evidence>
<comment type="subcellular location">
    <subcellularLocation>
        <location evidence="1">Membrane</location>
    </subcellularLocation>
</comment>
<evidence type="ECO:0000313" key="13">
    <source>
        <dbReference type="Proteomes" id="UP001497457"/>
    </source>
</evidence>
<dbReference type="Proteomes" id="UP001497457">
    <property type="component" value="Chromosome 15b"/>
</dbReference>
<dbReference type="InterPro" id="IPR050584">
    <property type="entry name" value="Cholesterol_7-desaturase"/>
</dbReference>
<keyword evidence="3" id="KW-0001">2Fe-2S</keyword>
<feature type="domain" description="Rieske" evidence="11">
    <location>
        <begin position="75"/>
        <end position="139"/>
    </location>
</feature>
<dbReference type="InterPro" id="IPR036922">
    <property type="entry name" value="Rieske_2Fe-2S_sf"/>
</dbReference>
<accession>A0ABC8Y5A0</accession>
<sequence>MDLVSLLLLPRASRPFGATAAPSRSTGPGGARVVLPRRRLSLPVLAVARDAPRADEAPAPSVSAEEEQFDWLDQWYPFAPVGELDPRAPHGKTVLGLAVVAWYDRAAAGGGEWRVFADACPHRLAPLSEGRIDGEGRLHAALKAMKALEITLQATSVAVVGFLAVAKGMLVTSVVQKTVIVSAAVLCFAASRWLASFIEKNFYFEDYVHAYK</sequence>
<dbReference type="InterPro" id="IPR017941">
    <property type="entry name" value="Rieske_2Fe-2S"/>
</dbReference>
<proteinExistence type="predicted"/>
<keyword evidence="10" id="KW-0472">Membrane</keyword>
<dbReference type="GO" id="GO:0046872">
    <property type="term" value="F:metal ion binding"/>
    <property type="evidence" value="ECO:0007669"/>
    <property type="project" value="UniProtKB-KW"/>
</dbReference>
<keyword evidence="8" id="KW-0408">Iron</keyword>
<dbReference type="PROSITE" id="PS51296">
    <property type="entry name" value="RIESKE"/>
    <property type="match status" value="1"/>
</dbReference>
<evidence type="ECO:0000256" key="1">
    <source>
        <dbReference type="ARBA" id="ARBA00004370"/>
    </source>
</evidence>
<keyword evidence="13" id="KW-1185">Reference proteome</keyword>
<dbReference type="Gene3D" id="2.102.10.10">
    <property type="entry name" value="Rieske [2Fe-2S] iron-sulphur domain"/>
    <property type="match status" value="1"/>
</dbReference>
<keyword evidence="7" id="KW-0560">Oxidoreductase</keyword>
<dbReference type="EMBL" id="OZ075125">
    <property type="protein sequence ID" value="CAL4936566.1"/>
    <property type="molecule type" value="Genomic_DNA"/>
</dbReference>
<evidence type="ECO:0000256" key="3">
    <source>
        <dbReference type="ARBA" id="ARBA00022714"/>
    </source>
</evidence>
<dbReference type="GO" id="GO:0016020">
    <property type="term" value="C:membrane"/>
    <property type="evidence" value="ECO:0007669"/>
    <property type="project" value="UniProtKB-SubCell"/>
</dbReference>
<keyword evidence="9" id="KW-0411">Iron-sulfur</keyword>
<keyword evidence="6" id="KW-1133">Transmembrane helix</keyword>